<keyword evidence="2" id="KW-0547">Nucleotide-binding</keyword>
<dbReference type="Proteomes" id="UP001243846">
    <property type="component" value="Unassembled WGS sequence"/>
</dbReference>
<dbReference type="PANTHER" id="PTHR45772">
    <property type="entry name" value="CONSERVED COMPONENT OF ABC TRANSPORTER FOR NATURAL AMINO ACIDS-RELATED"/>
    <property type="match status" value="1"/>
</dbReference>
<gene>
    <name evidence="5" type="ORF">QWZ10_21830</name>
</gene>
<protein>
    <submittedName>
        <fullName evidence="5">ATP-binding cassette domain-containing protein</fullName>
    </submittedName>
</protein>
<evidence type="ECO:0000313" key="6">
    <source>
        <dbReference type="Proteomes" id="UP001243846"/>
    </source>
</evidence>
<keyword evidence="6" id="KW-1185">Reference proteome</keyword>
<dbReference type="InterPro" id="IPR051120">
    <property type="entry name" value="ABC_AA/LPS_Transport"/>
</dbReference>
<dbReference type="PANTHER" id="PTHR45772:SF7">
    <property type="entry name" value="AMINO ACID ABC TRANSPORTER ATP-BINDING PROTEIN"/>
    <property type="match status" value="1"/>
</dbReference>
<dbReference type="EMBL" id="JAUFRC010000002">
    <property type="protein sequence ID" value="MDN3713738.1"/>
    <property type="molecule type" value="Genomic_DNA"/>
</dbReference>
<dbReference type="InterPro" id="IPR027417">
    <property type="entry name" value="P-loop_NTPase"/>
</dbReference>
<feature type="domain" description="ABC transporter" evidence="4">
    <location>
        <begin position="22"/>
        <end position="73"/>
    </location>
</feature>
<evidence type="ECO:0000256" key="2">
    <source>
        <dbReference type="ARBA" id="ARBA00022741"/>
    </source>
</evidence>
<dbReference type="Gene3D" id="3.40.50.300">
    <property type="entry name" value="P-loop containing nucleotide triphosphate hydrolases"/>
    <property type="match status" value="1"/>
</dbReference>
<evidence type="ECO:0000313" key="5">
    <source>
        <dbReference type="EMBL" id="MDN3713738.1"/>
    </source>
</evidence>
<dbReference type="Pfam" id="PF00005">
    <property type="entry name" value="ABC_tran"/>
    <property type="match status" value="1"/>
</dbReference>
<dbReference type="SUPFAM" id="SSF52540">
    <property type="entry name" value="P-loop containing nucleoside triphosphate hydrolases"/>
    <property type="match status" value="1"/>
</dbReference>
<keyword evidence="3 5" id="KW-0067">ATP-binding</keyword>
<accession>A0ABT8DCY3</accession>
<name>A0ABT8DCY3_9RHOB</name>
<reference evidence="6" key="1">
    <citation type="journal article" date="2019" name="Int. J. Syst. Evol. Microbiol.">
        <title>The Global Catalogue of Microorganisms (GCM) 10K type strain sequencing project: providing services to taxonomists for standard genome sequencing and annotation.</title>
        <authorList>
            <consortium name="The Broad Institute Genomics Platform"/>
            <consortium name="The Broad Institute Genome Sequencing Center for Infectious Disease"/>
            <person name="Wu L."/>
            <person name="Ma J."/>
        </authorList>
    </citation>
    <scope>NUCLEOTIDE SEQUENCE [LARGE SCALE GENOMIC DNA]</scope>
    <source>
        <strain evidence="6">CECT 8482</strain>
    </source>
</reference>
<comment type="caution">
    <text evidence="5">The sequence shown here is derived from an EMBL/GenBank/DDBJ whole genome shotgun (WGS) entry which is preliminary data.</text>
</comment>
<dbReference type="RefSeq" id="WP_377788131.1">
    <property type="nucleotide sequence ID" value="NZ_JBHUOC010000006.1"/>
</dbReference>
<evidence type="ECO:0000256" key="1">
    <source>
        <dbReference type="ARBA" id="ARBA00022448"/>
    </source>
</evidence>
<proteinExistence type="predicted"/>
<dbReference type="InterPro" id="IPR003439">
    <property type="entry name" value="ABC_transporter-like_ATP-bd"/>
</dbReference>
<evidence type="ECO:0000256" key="3">
    <source>
        <dbReference type="ARBA" id="ARBA00022840"/>
    </source>
</evidence>
<keyword evidence="1" id="KW-0813">Transport</keyword>
<organism evidence="5 6">
    <name type="scientific">Paracoccus cavernae</name>
    <dbReference type="NCBI Taxonomy" id="1571207"/>
    <lineage>
        <taxon>Bacteria</taxon>
        <taxon>Pseudomonadati</taxon>
        <taxon>Pseudomonadota</taxon>
        <taxon>Alphaproteobacteria</taxon>
        <taxon>Rhodobacterales</taxon>
        <taxon>Paracoccaceae</taxon>
        <taxon>Paracoccus</taxon>
    </lineage>
</organism>
<evidence type="ECO:0000259" key="4">
    <source>
        <dbReference type="Pfam" id="PF00005"/>
    </source>
</evidence>
<dbReference type="GO" id="GO:0005524">
    <property type="term" value="F:ATP binding"/>
    <property type="evidence" value="ECO:0007669"/>
    <property type="project" value="UniProtKB-KW"/>
</dbReference>
<sequence length="113" mass="11444">MSTALLQLSGLGIRFGGLVAVDQVDLSVAPSTITCIIGPNGAGKSTLFNLITGIYRPTSGKVVLEGEEITGLPAHKIATRGSRGPSSPRGSSRISRCSTMSLSACTAAPAPAF</sequence>